<keyword evidence="1" id="KW-0472">Membrane</keyword>
<evidence type="ECO:0000313" key="4">
    <source>
        <dbReference type="Proteomes" id="UP000242972"/>
    </source>
</evidence>
<gene>
    <name evidence="3" type="ORF">C7B46_16875</name>
</gene>
<evidence type="ECO:0000259" key="2">
    <source>
        <dbReference type="PROSITE" id="PS50887"/>
    </source>
</evidence>
<reference evidence="3 4" key="1">
    <citation type="journal article" date="2014" name="BMC Genomics">
        <title>Comparison of environmental and isolate Sulfobacillus genomes reveals diverse carbon, sulfur, nitrogen, and hydrogen metabolisms.</title>
        <authorList>
            <person name="Justice N.B."/>
            <person name="Norman A."/>
            <person name="Brown C.T."/>
            <person name="Singh A."/>
            <person name="Thomas B.C."/>
            <person name="Banfield J.F."/>
        </authorList>
    </citation>
    <scope>NUCLEOTIDE SEQUENCE [LARGE SCALE GENOMIC DNA]</scope>
    <source>
        <strain evidence="3">AMDSBA4</strain>
    </source>
</reference>
<dbReference type="InterPro" id="IPR000160">
    <property type="entry name" value="GGDEF_dom"/>
</dbReference>
<keyword evidence="1" id="KW-0812">Transmembrane</keyword>
<dbReference type="EMBL" id="PXYW01000064">
    <property type="protein sequence ID" value="PSR31384.1"/>
    <property type="molecule type" value="Genomic_DNA"/>
</dbReference>
<dbReference type="PANTHER" id="PTHR45138:SF9">
    <property type="entry name" value="DIGUANYLATE CYCLASE DGCM-RELATED"/>
    <property type="match status" value="1"/>
</dbReference>
<dbReference type="Gene3D" id="3.30.450.40">
    <property type="match status" value="2"/>
</dbReference>
<dbReference type="GO" id="GO:0005886">
    <property type="term" value="C:plasma membrane"/>
    <property type="evidence" value="ECO:0007669"/>
    <property type="project" value="TreeGrafter"/>
</dbReference>
<accession>A0A2T2XA44</accession>
<dbReference type="InterPro" id="IPR029787">
    <property type="entry name" value="Nucleotide_cyclase"/>
</dbReference>
<dbReference type="SUPFAM" id="SSF55781">
    <property type="entry name" value="GAF domain-like"/>
    <property type="match status" value="1"/>
</dbReference>
<protein>
    <submittedName>
        <fullName evidence="3">Sensor domain-containing diguanylate cyclase</fullName>
    </submittedName>
</protein>
<keyword evidence="1" id="KW-1133">Transmembrane helix</keyword>
<dbReference type="PANTHER" id="PTHR45138">
    <property type="entry name" value="REGULATORY COMPONENTS OF SENSORY TRANSDUCTION SYSTEM"/>
    <property type="match status" value="1"/>
</dbReference>
<proteinExistence type="predicted"/>
<dbReference type="InterPro" id="IPR029016">
    <property type="entry name" value="GAF-like_dom_sf"/>
</dbReference>
<dbReference type="SUPFAM" id="SSF55073">
    <property type="entry name" value="Nucleotide cyclase"/>
    <property type="match status" value="1"/>
</dbReference>
<dbReference type="NCBIfam" id="TIGR00254">
    <property type="entry name" value="GGDEF"/>
    <property type="match status" value="1"/>
</dbReference>
<dbReference type="AlphaFoldDB" id="A0A2T2XA44"/>
<feature type="domain" description="GGDEF" evidence="2">
    <location>
        <begin position="527"/>
        <end position="657"/>
    </location>
</feature>
<feature type="transmembrane region" description="Helical" evidence="1">
    <location>
        <begin position="94"/>
        <end position="122"/>
    </location>
</feature>
<dbReference type="PROSITE" id="PS50887">
    <property type="entry name" value="GGDEF"/>
    <property type="match status" value="1"/>
</dbReference>
<dbReference type="InterPro" id="IPR003018">
    <property type="entry name" value="GAF"/>
</dbReference>
<dbReference type="Pfam" id="PF00990">
    <property type="entry name" value="GGDEF"/>
    <property type="match status" value="1"/>
</dbReference>
<evidence type="ECO:0000256" key="1">
    <source>
        <dbReference type="SAM" id="Phobius"/>
    </source>
</evidence>
<evidence type="ECO:0000313" key="3">
    <source>
        <dbReference type="EMBL" id="PSR31384.1"/>
    </source>
</evidence>
<dbReference type="InterPro" id="IPR043128">
    <property type="entry name" value="Rev_trsase/Diguanyl_cyclase"/>
</dbReference>
<dbReference type="GO" id="GO:1902201">
    <property type="term" value="P:negative regulation of bacterial-type flagellum-dependent cell motility"/>
    <property type="evidence" value="ECO:0007669"/>
    <property type="project" value="TreeGrafter"/>
</dbReference>
<sequence>MGERDRWRRLEMHRMVFMMRTIVWFVVCLFSLGTHSAVLVFGTWALYVIIVILLVQLTPLKLSLVNPLLIPIDILLISYAVYRTGGLASPLYLLYGIEALILTAYGAFRWSSLGSLVIVISYGLVTNGWGDKTFWWRSATIGLYILFAGLLGTAFRRTRAHARESQRRLEQITALKSLQELVVGDETFDVVIATLLQNAIGLVGATLGYVVELGPTGMLIPLASIGMDADAFRAPNNVYENSIEAWALKHGPVGIHLLKDVDPEILDHGLATHGVDQVAIAALTDMNHLVGALVLAGNHFVVTSDDGAMETLAGIIINQLRYDAARREAQKRGRLLSVLERVGRLVNRNLEMSILLKSLHQAVSEELETDSFFVALNIPNDPNHVLMRYLYDDGQEYAPEVLPLTPGGPTATVLATGEPKIFNGDPDNSQLTGSQKASLGMLVSPLIHEGRVIGAISAQSYQKEYDQDHLEFLSAVASQASIAIQNAQLYQQTQAIALTDHLTGLGNSRQFSLVLSAAIDQAAARGQPLSLLVIDSDSLKQINDRYGHTAGDAHLQMLAQAIQRSIRDYDSPCRYAGDEFVVILPGSNVDEAITVAERIRQEMDQRFAWRESGMIGVTISVGVAELKNGMTSDELFSAADRAMYFAKQKGKNQVVAI</sequence>
<dbReference type="GO" id="GO:0043709">
    <property type="term" value="P:cell adhesion involved in single-species biofilm formation"/>
    <property type="evidence" value="ECO:0007669"/>
    <property type="project" value="TreeGrafter"/>
</dbReference>
<dbReference type="SMART" id="SM00065">
    <property type="entry name" value="GAF"/>
    <property type="match status" value="1"/>
</dbReference>
<comment type="caution">
    <text evidence="3">The sequence shown here is derived from an EMBL/GenBank/DDBJ whole genome shotgun (WGS) entry which is preliminary data.</text>
</comment>
<name>A0A2T2XA44_9FIRM</name>
<dbReference type="GO" id="GO:0052621">
    <property type="term" value="F:diguanylate cyclase activity"/>
    <property type="evidence" value="ECO:0007669"/>
    <property type="project" value="TreeGrafter"/>
</dbReference>
<dbReference type="CDD" id="cd01949">
    <property type="entry name" value="GGDEF"/>
    <property type="match status" value="1"/>
</dbReference>
<feature type="transmembrane region" description="Helical" evidence="1">
    <location>
        <begin position="134"/>
        <end position="155"/>
    </location>
</feature>
<dbReference type="Gene3D" id="3.30.70.270">
    <property type="match status" value="1"/>
</dbReference>
<dbReference type="FunFam" id="3.30.70.270:FF:000001">
    <property type="entry name" value="Diguanylate cyclase domain protein"/>
    <property type="match status" value="1"/>
</dbReference>
<dbReference type="Proteomes" id="UP000242972">
    <property type="component" value="Unassembled WGS sequence"/>
</dbReference>
<organism evidence="3 4">
    <name type="scientific">Sulfobacillus benefaciens</name>
    <dbReference type="NCBI Taxonomy" id="453960"/>
    <lineage>
        <taxon>Bacteria</taxon>
        <taxon>Bacillati</taxon>
        <taxon>Bacillota</taxon>
        <taxon>Clostridia</taxon>
        <taxon>Eubacteriales</taxon>
        <taxon>Clostridiales Family XVII. Incertae Sedis</taxon>
        <taxon>Sulfobacillus</taxon>
    </lineage>
</organism>
<dbReference type="SMART" id="SM00267">
    <property type="entry name" value="GGDEF"/>
    <property type="match status" value="1"/>
</dbReference>
<dbReference type="InterPro" id="IPR050469">
    <property type="entry name" value="Diguanylate_Cyclase"/>
</dbReference>
<dbReference type="Pfam" id="PF13185">
    <property type="entry name" value="GAF_2"/>
    <property type="match status" value="1"/>
</dbReference>
<feature type="transmembrane region" description="Helical" evidence="1">
    <location>
        <begin position="21"/>
        <end position="54"/>
    </location>
</feature>